<dbReference type="RefSeq" id="WP_163728760.1">
    <property type="nucleotide sequence ID" value="NZ_AP022601.1"/>
</dbReference>
<evidence type="ECO:0000256" key="2">
    <source>
        <dbReference type="ARBA" id="ARBA00007362"/>
    </source>
</evidence>
<feature type="transmembrane region" description="Helical" evidence="6">
    <location>
        <begin position="186"/>
        <end position="204"/>
    </location>
</feature>
<sequence length="302" mass="32329">MGTETVGYRDENLVVGALLTTAAFFCVALVGALAKVSGQYTSTGVLLLFQNAICLLFVLPVVSRGGFAALRTKRIGLHLLRAATGTGCWYALFVAIKLIPLANATLLTYSAPLWMPLIAWAVTRQRVAVPTWLGAGIGFFGILLVLQPQGHGFSAGELSALAGALLLAVAMMSVRWLGATEPVTRILFYYFLLATVLSVPIAIADWQPITPQGWPWLIALGFAQLFSQALIVVAYRYASAEKVGPFIYTVIVFTAVIDWIVWDHRPTVATYLGMALVIGGGVLAMRAKAKQPHSTSTAATSE</sequence>
<evidence type="ECO:0000313" key="9">
    <source>
        <dbReference type="Proteomes" id="UP000465785"/>
    </source>
</evidence>
<keyword evidence="4 6" id="KW-1133">Transmembrane helix</keyword>
<keyword evidence="5 6" id="KW-0472">Membrane</keyword>
<dbReference type="Pfam" id="PF00892">
    <property type="entry name" value="EamA"/>
    <property type="match status" value="2"/>
</dbReference>
<evidence type="ECO:0000259" key="7">
    <source>
        <dbReference type="Pfam" id="PF00892"/>
    </source>
</evidence>
<dbReference type="PANTHER" id="PTHR22911">
    <property type="entry name" value="ACYL-MALONYL CONDENSING ENZYME-RELATED"/>
    <property type="match status" value="1"/>
</dbReference>
<comment type="subcellular location">
    <subcellularLocation>
        <location evidence="1">Membrane</location>
        <topology evidence="1">Multi-pass membrane protein</topology>
    </subcellularLocation>
</comment>
<feature type="transmembrane region" description="Helical" evidence="6">
    <location>
        <begin position="216"/>
        <end position="238"/>
    </location>
</feature>
<organism evidence="8 9">
    <name type="scientific">Mycobacterium gallinarum</name>
    <dbReference type="NCBI Taxonomy" id="39689"/>
    <lineage>
        <taxon>Bacteria</taxon>
        <taxon>Bacillati</taxon>
        <taxon>Actinomycetota</taxon>
        <taxon>Actinomycetes</taxon>
        <taxon>Mycobacteriales</taxon>
        <taxon>Mycobacteriaceae</taxon>
        <taxon>Mycobacterium</taxon>
    </lineage>
</organism>
<name>A0A9W4B1B1_9MYCO</name>
<evidence type="ECO:0000256" key="3">
    <source>
        <dbReference type="ARBA" id="ARBA00022692"/>
    </source>
</evidence>
<feature type="domain" description="EamA" evidence="7">
    <location>
        <begin position="16"/>
        <end position="146"/>
    </location>
</feature>
<keyword evidence="9" id="KW-1185">Reference proteome</keyword>
<dbReference type="AlphaFoldDB" id="A0A9W4B1B1"/>
<evidence type="ECO:0000313" key="8">
    <source>
        <dbReference type="EMBL" id="BBY92166.1"/>
    </source>
</evidence>
<evidence type="ECO:0000256" key="6">
    <source>
        <dbReference type="SAM" id="Phobius"/>
    </source>
</evidence>
<dbReference type="SUPFAM" id="SSF103481">
    <property type="entry name" value="Multidrug resistance efflux transporter EmrE"/>
    <property type="match status" value="2"/>
</dbReference>
<dbReference type="EMBL" id="AP022601">
    <property type="protein sequence ID" value="BBY92166.1"/>
    <property type="molecule type" value="Genomic_DNA"/>
</dbReference>
<dbReference type="InterPro" id="IPR037185">
    <property type="entry name" value="EmrE-like"/>
</dbReference>
<feature type="domain" description="EamA" evidence="7">
    <location>
        <begin position="156"/>
        <end position="284"/>
    </location>
</feature>
<dbReference type="KEGG" id="mgau:MGALJ_18350"/>
<feature type="transmembrane region" description="Helical" evidence="6">
    <location>
        <begin position="40"/>
        <end position="63"/>
    </location>
</feature>
<feature type="transmembrane region" description="Helical" evidence="6">
    <location>
        <begin position="129"/>
        <end position="146"/>
    </location>
</feature>
<feature type="transmembrane region" description="Helical" evidence="6">
    <location>
        <begin position="245"/>
        <end position="262"/>
    </location>
</feature>
<dbReference type="GO" id="GO:0016020">
    <property type="term" value="C:membrane"/>
    <property type="evidence" value="ECO:0007669"/>
    <property type="project" value="UniProtKB-SubCell"/>
</dbReference>
<evidence type="ECO:0000256" key="1">
    <source>
        <dbReference type="ARBA" id="ARBA00004141"/>
    </source>
</evidence>
<comment type="similarity">
    <text evidence="2">Belongs to the EamA transporter family.</text>
</comment>
<accession>A0A9W4B1B1</accession>
<evidence type="ECO:0000256" key="4">
    <source>
        <dbReference type="ARBA" id="ARBA00022989"/>
    </source>
</evidence>
<proteinExistence type="inferred from homology"/>
<dbReference type="Proteomes" id="UP000465785">
    <property type="component" value="Chromosome"/>
</dbReference>
<evidence type="ECO:0000256" key="5">
    <source>
        <dbReference type="ARBA" id="ARBA00023136"/>
    </source>
</evidence>
<dbReference type="PANTHER" id="PTHR22911:SF6">
    <property type="entry name" value="SOLUTE CARRIER FAMILY 35 MEMBER G1"/>
    <property type="match status" value="1"/>
</dbReference>
<dbReference type="InterPro" id="IPR000620">
    <property type="entry name" value="EamA_dom"/>
</dbReference>
<keyword evidence="3 6" id="KW-0812">Transmembrane</keyword>
<feature type="transmembrane region" description="Helical" evidence="6">
    <location>
        <begin position="12"/>
        <end position="34"/>
    </location>
</feature>
<gene>
    <name evidence="8" type="ORF">MGALJ_18350</name>
</gene>
<feature type="transmembrane region" description="Helical" evidence="6">
    <location>
        <begin position="268"/>
        <end position="285"/>
    </location>
</feature>
<feature type="transmembrane region" description="Helical" evidence="6">
    <location>
        <begin position="158"/>
        <end position="177"/>
    </location>
</feature>
<feature type="transmembrane region" description="Helical" evidence="6">
    <location>
        <begin position="102"/>
        <end position="122"/>
    </location>
</feature>
<reference evidence="8 9" key="1">
    <citation type="journal article" date="2019" name="Emerg. Microbes Infect.">
        <title>Comprehensive subspecies identification of 175 nontuberculous mycobacteria species based on 7547 genomic profiles.</title>
        <authorList>
            <person name="Matsumoto Y."/>
            <person name="Kinjo T."/>
            <person name="Motooka D."/>
            <person name="Nabeya D."/>
            <person name="Jung N."/>
            <person name="Uechi K."/>
            <person name="Horii T."/>
            <person name="Iida T."/>
            <person name="Fujita J."/>
            <person name="Nakamura S."/>
        </authorList>
    </citation>
    <scope>NUCLEOTIDE SEQUENCE [LARGE SCALE GENOMIC DNA]</scope>
    <source>
        <strain evidence="8 9">JCM 6399</strain>
    </source>
</reference>
<feature type="transmembrane region" description="Helical" evidence="6">
    <location>
        <begin position="75"/>
        <end position="96"/>
    </location>
</feature>
<protein>
    <submittedName>
        <fullName evidence="8">Membrane protein</fullName>
    </submittedName>
</protein>